<dbReference type="AlphaFoldDB" id="A0A9N8L498"/>
<sequence>MFYGFHTWGWYRALVAAHAASSLSDVLWRIAISYGAEGRHAACAVLPALVKLPVRHAACSPCVLPVRAPCARSLHAITRHALPDSEWARLYEIALDYAVGSVTFVTPLPRPFSSR</sequence>
<dbReference type="EMBL" id="LR824023">
    <property type="protein sequence ID" value="CAD0203691.1"/>
    <property type="molecule type" value="Genomic_DNA"/>
</dbReference>
<evidence type="ECO:0000313" key="1">
    <source>
        <dbReference type="EMBL" id="CAD0203691.1"/>
    </source>
</evidence>
<evidence type="ECO:0000313" key="2">
    <source>
        <dbReference type="Proteomes" id="UP001154114"/>
    </source>
</evidence>
<gene>
    <name evidence="1" type="ORF">CINC_LOCUS6003</name>
</gene>
<accession>A0A9N8L498</accession>
<reference evidence="1" key="1">
    <citation type="submission" date="2021-12" db="EMBL/GenBank/DDBJ databases">
        <authorList>
            <person name="King R."/>
        </authorList>
    </citation>
    <scope>NUCLEOTIDE SEQUENCE</scope>
</reference>
<organism evidence="1 2">
    <name type="scientific">Chrysodeixis includens</name>
    <name type="common">Soybean looper</name>
    <name type="synonym">Pseudoplusia includens</name>
    <dbReference type="NCBI Taxonomy" id="689277"/>
    <lineage>
        <taxon>Eukaryota</taxon>
        <taxon>Metazoa</taxon>
        <taxon>Ecdysozoa</taxon>
        <taxon>Arthropoda</taxon>
        <taxon>Hexapoda</taxon>
        <taxon>Insecta</taxon>
        <taxon>Pterygota</taxon>
        <taxon>Neoptera</taxon>
        <taxon>Endopterygota</taxon>
        <taxon>Lepidoptera</taxon>
        <taxon>Glossata</taxon>
        <taxon>Ditrysia</taxon>
        <taxon>Noctuoidea</taxon>
        <taxon>Noctuidae</taxon>
        <taxon>Plusiinae</taxon>
        <taxon>Chrysodeixis</taxon>
    </lineage>
</organism>
<keyword evidence="2" id="KW-1185">Reference proteome</keyword>
<dbReference type="Proteomes" id="UP001154114">
    <property type="component" value="Chromosome 20"/>
</dbReference>
<proteinExistence type="predicted"/>
<name>A0A9N8L498_CHRIL</name>
<protein>
    <submittedName>
        <fullName evidence="1">Uncharacterized protein</fullName>
    </submittedName>
</protein>